<keyword evidence="3" id="KW-0597">Phosphoprotein</keyword>
<keyword evidence="5" id="KW-0418">Kinase</keyword>
<keyword evidence="7" id="KW-1133">Transmembrane helix</keyword>
<dbReference type="SUPFAM" id="SSF47384">
    <property type="entry name" value="Homodimeric domain of signal transducing histidine kinase"/>
    <property type="match status" value="1"/>
</dbReference>
<dbReference type="InterPro" id="IPR003594">
    <property type="entry name" value="HATPase_dom"/>
</dbReference>
<evidence type="ECO:0000313" key="10">
    <source>
        <dbReference type="Proteomes" id="UP000244571"/>
    </source>
</evidence>
<evidence type="ECO:0000256" key="4">
    <source>
        <dbReference type="ARBA" id="ARBA00022679"/>
    </source>
</evidence>
<keyword evidence="4" id="KW-0808">Transferase</keyword>
<reference evidence="9 10" key="1">
    <citation type="submission" date="2018-04" db="EMBL/GenBank/DDBJ databases">
        <title>Bordetella sp. HZ20 isolated from seawater.</title>
        <authorList>
            <person name="Sun C."/>
        </authorList>
    </citation>
    <scope>NUCLEOTIDE SEQUENCE [LARGE SCALE GENOMIC DNA]</scope>
    <source>
        <strain evidence="9 10">HZ20</strain>
    </source>
</reference>
<accession>A0A2R4XMD4</accession>
<evidence type="ECO:0000256" key="1">
    <source>
        <dbReference type="ARBA" id="ARBA00000085"/>
    </source>
</evidence>
<dbReference type="AlphaFoldDB" id="A0A2R4XMD4"/>
<dbReference type="Pfam" id="PF22588">
    <property type="entry name" value="dCache_1_like"/>
    <property type="match status" value="1"/>
</dbReference>
<sequence length="570" mass="63089">MGKFASRFSEALLGRPKRWAYLFATLLTGIIWFITISQLNLAREMHMQSTEKNLLSVTRALHAHATKTLELADQAVMVILNEYKRKGLDLELATLVQETGLKKDIFNLFSVVDKFGSIVLSTQPFVRIDIADRSHFKTHSTVDTGRLEIGEPVVGRVTGKVSINISRRINDEDDGFAGVVVVSMDPFYFTDVYGSLGLSDESVISLIREDGLVLVRRTDGQQAVSVDISETDILERVKSGEGPILDSSSPVDHVHRLWAYQQLDNLPLYVSVGVSIDQEIKPYLELRSQVYLLATLLTIIIYGFAYSIGRFVEKLNKSRRTAVDANQAKSEFLSNVSHELRSPLNGILGYAELLELKETDKEKISFIRYIHQSGEHLLSLVNSLLSLNRIEKGQIETSMTLEPIRDLIQEVLDAHAHSAKEKGLALSQFIDISVPQTILCDRVKLLQILHNLIQNAVKFTSRGSVHVDARARGNTLEIIVADTGCGISEAHQKVVFDRFFQARADTPVADGLGIGLSIAQQMAHLLKGKITVESRLGVGSTFTLRLPLDASMQSGPANNGQSQTESLGVD</sequence>
<dbReference type="SUPFAM" id="SSF55874">
    <property type="entry name" value="ATPase domain of HSP90 chaperone/DNA topoisomerase II/histidine kinase"/>
    <property type="match status" value="1"/>
</dbReference>
<protein>
    <recommendedName>
        <fullName evidence="2">histidine kinase</fullName>
        <ecNumber evidence="2">2.7.13.3</ecNumber>
    </recommendedName>
</protein>
<dbReference type="InterPro" id="IPR054327">
    <property type="entry name" value="His-kinase-like_sensor"/>
</dbReference>
<evidence type="ECO:0000256" key="5">
    <source>
        <dbReference type="ARBA" id="ARBA00022777"/>
    </source>
</evidence>
<evidence type="ECO:0000256" key="3">
    <source>
        <dbReference type="ARBA" id="ARBA00022553"/>
    </source>
</evidence>
<evidence type="ECO:0000256" key="7">
    <source>
        <dbReference type="SAM" id="Phobius"/>
    </source>
</evidence>
<dbReference type="KEGG" id="boz:DBV39_15835"/>
<dbReference type="EMBL" id="CP028901">
    <property type="protein sequence ID" value="AWB34953.1"/>
    <property type="molecule type" value="Genomic_DNA"/>
</dbReference>
<dbReference type="Gene3D" id="3.30.565.10">
    <property type="entry name" value="Histidine kinase-like ATPase, C-terminal domain"/>
    <property type="match status" value="1"/>
</dbReference>
<dbReference type="InterPro" id="IPR004358">
    <property type="entry name" value="Sig_transdc_His_kin-like_C"/>
</dbReference>
<feature type="transmembrane region" description="Helical" evidence="7">
    <location>
        <begin position="290"/>
        <end position="309"/>
    </location>
</feature>
<dbReference type="PROSITE" id="PS50109">
    <property type="entry name" value="HIS_KIN"/>
    <property type="match status" value="1"/>
</dbReference>
<dbReference type="Gene3D" id="3.30.450.20">
    <property type="entry name" value="PAS domain"/>
    <property type="match status" value="2"/>
</dbReference>
<proteinExistence type="predicted"/>
<gene>
    <name evidence="9" type="ORF">DBV39_15835</name>
</gene>
<dbReference type="SMART" id="SM00388">
    <property type="entry name" value="HisKA"/>
    <property type="match status" value="1"/>
</dbReference>
<dbReference type="InterPro" id="IPR036890">
    <property type="entry name" value="HATPase_C_sf"/>
</dbReference>
<dbReference type="Proteomes" id="UP000244571">
    <property type="component" value="Chromosome"/>
</dbReference>
<evidence type="ECO:0000259" key="8">
    <source>
        <dbReference type="PROSITE" id="PS50109"/>
    </source>
</evidence>
<evidence type="ECO:0000256" key="2">
    <source>
        <dbReference type="ARBA" id="ARBA00012438"/>
    </source>
</evidence>
<keyword evidence="6" id="KW-0902">Two-component regulatory system</keyword>
<dbReference type="InterPro" id="IPR003661">
    <property type="entry name" value="HisK_dim/P_dom"/>
</dbReference>
<organism evidence="9 10">
    <name type="scientific">Orrella marina</name>
    <dbReference type="NCBI Taxonomy" id="2163011"/>
    <lineage>
        <taxon>Bacteria</taxon>
        <taxon>Pseudomonadati</taxon>
        <taxon>Pseudomonadota</taxon>
        <taxon>Betaproteobacteria</taxon>
        <taxon>Burkholderiales</taxon>
        <taxon>Alcaligenaceae</taxon>
        <taxon>Orrella</taxon>
    </lineage>
</organism>
<name>A0A2R4XMD4_9BURK</name>
<dbReference type="Pfam" id="PF02518">
    <property type="entry name" value="HATPase_c"/>
    <property type="match status" value="1"/>
</dbReference>
<dbReference type="PANTHER" id="PTHR43047">
    <property type="entry name" value="TWO-COMPONENT HISTIDINE PROTEIN KINASE"/>
    <property type="match status" value="1"/>
</dbReference>
<dbReference type="CDD" id="cd00082">
    <property type="entry name" value="HisKA"/>
    <property type="match status" value="1"/>
</dbReference>
<evidence type="ECO:0000313" key="9">
    <source>
        <dbReference type="EMBL" id="AWB34953.1"/>
    </source>
</evidence>
<feature type="domain" description="Histidine kinase" evidence="8">
    <location>
        <begin position="335"/>
        <end position="550"/>
    </location>
</feature>
<dbReference type="SMART" id="SM00387">
    <property type="entry name" value="HATPase_c"/>
    <property type="match status" value="1"/>
</dbReference>
<evidence type="ECO:0000256" key="6">
    <source>
        <dbReference type="ARBA" id="ARBA00023012"/>
    </source>
</evidence>
<keyword evidence="7" id="KW-0812">Transmembrane</keyword>
<keyword evidence="10" id="KW-1185">Reference proteome</keyword>
<dbReference type="PRINTS" id="PR00344">
    <property type="entry name" value="BCTRLSENSOR"/>
</dbReference>
<dbReference type="CDD" id="cd12914">
    <property type="entry name" value="PDC1_DGC_like"/>
    <property type="match status" value="1"/>
</dbReference>
<dbReference type="FunFam" id="1.10.287.130:FF:000001">
    <property type="entry name" value="Two-component sensor histidine kinase"/>
    <property type="match status" value="1"/>
</dbReference>
<comment type="catalytic activity">
    <reaction evidence="1">
        <text>ATP + protein L-histidine = ADP + protein N-phospho-L-histidine.</text>
        <dbReference type="EC" id="2.7.13.3"/>
    </reaction>
</comment>
<dbReference type="GO" id="GO:0000155">
    <property type="term" value="F:phosphorelay sensor kinase activity"/>
    <property type="evidence" value="ECO:0007669"/>
    <property type="project" value="InterPro"/>
</dbReference>
<dbReference type="CDD" id="cd12915">
    <property type="entry name" value="PDC2_DGC_like"/>
    <property type="match status" value="1"/>
</dbReference>
<dbReference type="Pfam" id="PF00512">
    <property type="entry name" value="HisKA"/>
    <property type="match status" value="1"/>
</dbReference>
<dbReference type="Gene3D" id="1.10.287.130">
    <property type="match status" value="1"/>
</dbReference>
<dbReference type="InterPro" id="IPR036097">
    <property type="entry name" value="HisK_dim/P_sf"/>
</dbReference>
<keyword evidence="7" id="KW-0472">Membrane</keyword>
<dbReference type="EC" id="2.7.13.3" evidence="2"/>
<feature type="transmembrane region" description="Helical" evidence="7">
    <location>
        <begin position="20"/>
        <end position="42"/>
    </location>
</feature>
<dbReference type="InterPro" id="IPR005467">
    <property type="entry name" value="His_kinase_dom"/>
</dbReference>